<dbReference type="EMBL" id="LKCM01000486">
    <property type="protein sequence ID" value="KPQ40943.1"/>
    <property type="molecule type" value="Genomic_DNA"/>
</dbReference>
<dbReference type="AlphaFoldDB" id="A0A0P8A3L5"/>
<organism evidence="1 2">
    <name type="scientific">Candidatus Methanoperedens nitratireducens</name>
    <dbReference type="NCBI Taxonomy" id="1392998"/>
    <lineage>
        <taxon>Archaea</taxon>
        <taxon>Methanobacteriati</taxon>
        <taxon>Methanobacteriota</taxon>
        <taxon>Stenosarchaea group</taxon>
        <taxon>Methanomicrobia</taxon>
        <taxon>Methanosarcinales</taxon>
        <taxon>ANME-2 cluster</taxon>
        <taxon>Candidatus Methanoperedentaceae</taxon>
        <taxon>Candidatus Methanoperedens</taxon>
    </lineage>
</organism>
<comment type="caution">
    <text evidence="1">The sequence shown here is derived from an EMBL/GenBank/DDBJ whole genome shotgun (WGS) entry which is preliminary data.</text>
</comment>
<proteinExistence type="predicted"/>
<sequence>MPQLELGIMPLKVELKEGLKVAFFVDIKRRFSKKKETHIGEVRSFNGSGVTIEGITIPGYYNRAPDKIFEVHQNINLEMFK</sequence>
<protein>
    <submittedName>
        <fullName evidence="1">Uncharacterized protein</fullName>
    </submittedName>
</protein>
<evidence type="ECO:0000313" key="2">
    <source>
        <dbReference type="Proteomes" id="UP000050360"/>
    </source>
</evidence>
<accession>A0A0P8A3L5</accession>
<dbReference type="Proteomes" id="UP000050360">
    <property type="component" value="Unassembled WGS sequence"/>
</dbReference>
<gene>
    <name evidence="1" type="ORF">MPEBLZ_04511</name>
</gene>
<reference evidence="1 2" key="1">
    <citation type="submission" date="2015-09" db="EMBL/GenBank/DDBJ databases">
        <title>A metagenomics-based metabolic model of nitrate-dependent anaerobic oxidation of methane by Methanoperedens-like archaea.</title>
        <authorList>
            <person name="Arshad A."/>
            <person name="Speth D.R."/>
            <person name="De Graaf R.M."/>
            <person name="Op Den Camp H.J."/>
            <person name="Jetten M.S."/>
            <person name="Welte C.U."/>
        </authorList>
    </citation>
    <scope>NUCLEOTIDE SEQUENCE [LARGE SCALE GENOMIC DNA]</scope>
</reference>
<name>A0A0P8A3L5_9EURY</name>
<evidence type="ECO:0000313" key="1">
    <source>
        <dbReference type="EMBL" id="KPQ40943.1"/>
    </source>
</evidence>